<organism evidence="2 3">
    <name type="scientific">Mauremys mutica</name>
    <name type="common">yellowpond turtle</name>
    <dbReference type="NCBI Taxonomy" id="74926"/>
    <lineage>
        <taxon>Eukaryota</taxon>
        <taxon>Metazoa</taxon>
        <taxon>Chordata</taxon>
        <taxon>Craniata</taxon>
        <taxon>Vertebrata</taxon>
        <taxon>Euteleostomi</taxon>
        <taxon>Archelosauria</taxon>
        <taxon>Testudinata</taxon>
        <taxon>Testudines</taxon>
        <taxon>Cryptodira</taxon>
        <taxon>Durocryptodira</taxon>
        <taxon>Testudinoidea</taxon>
        <taxon>Geoemydidae</taxon>
        <taxon>Geoemydinae</taxon>
        <taxon>Mauremys</taxon>
    </lineage>
</organism>
<accession>A0A9D3XL91</accession>
<evidence type="ECO:0000313" key="2">
    <source>
        <dbReference type="EMBL" id="KAH1181953.1"/>
    </source>
</evidence>
<dbReference type="EMBL" id="JAHDVG010000467">
    <property type="protein sequence ID" value="KAH1181953.1"/>
    <property type="molecule type" value="Genomic_DNA"/>
</dbReference>
<feature type="compositionally biased region" description="Basic and acidic residues" evidence="1">
    <location>
        <begin position="8"/>
        <end position="25"/>
    </location>
</feature>
<sequence length="110" mass="11841">MPGTGMERWGDRAEKAEGQAKHRESIALVSGGSLSETQAGRKRLQVKVASGNAFKSQKISLQRSISWGQMPRENEASSKPFPLDVQHKPAGIRSSALTGNRLGVICSVQP</sequence>
<protein>
    <submittedName>
        <fullName evidence="2">Uncharacterized protein</fullName>
    </submittedName>
</protein>
<evidence type="ECO:0000313" key="3">
    <source>
        <dbReference type="Proteomes" id="UP000827986"/>
    </source>
</evidence>
<reference evidence="2" key="1">
    <citation type="submission" date="2021-09" db="EMBL/GenBank/DDBJ databases">
        <title>The genome of Mauremys mutica provides insights into the evolution of semi-aquatic lifestyle.</title>
        <authorList>
            <person name="Gong S."/>
            <person name="Gao Y."/>
        </authorList>
    </citation>
    <scope>NUCLEOTIDE SEQUENCE</scope>
    <source>
        <strain evidence="2">MM-2020</strain>
        <tissue evidence="2">Muscle</tissue>
    </source>
</reference>
<gene>
    <name evidence="2" type="ORF">KIL84_009707</name>
</gene>
<dbReference type="AlphaFoldDB" id="A0A9D3XL91"/>
<keyword evidence="3" id="KW-1185">Reference proteome</keyword>
<name>A0A9D3XL91_9SAUR</name>
<comment type="caution">
    <text evidence="2">The sequence shown here is derived from an EMBL/GenBank/DDBJ whole genome shotgun (WGS) entry which is preliminary data.</text>
</comment>
<feature type="region of interest" description="Disordered" evidence="1">
    <location>
        <begin position="68"/>
        <end position="87"/>
    </location>
</feature>
<evidence type="ECO:0000256" key="1">
    <source>
        <dbReference type="SAM" id="MobiDB-lite"/>
    </source>
</evidence>
<dbReference type="Proteomes" id="UP000827986">
    <property type="component" value="Unassembled WGS sequence"/>
</dbReference>
<feature type="region of interest" description="Disordered" evidence="1">
    <location>
        <begin position="1"/>
        <end position="34"/>
    </location>
</feature>
<proteinExistence type="predicted"/>